<dbReference type="GO" id="GO:0001680">
    <property type="term" value="P:tRNA 3'-terminal CCA addition"/>
    <property type="evidence" value="ECO:0007669"/>
    <property type="project" value="UniProtKB-ARBA"/>
</dbReference>
<evidence type="ECO:0000256" key="5">
    <source>
        <dbReference type="ARBA" id="ARBA00034736"/>
    </source>
</evidence>
<organism evidence="11 12">
    <name type="scientific">Triangularia setosa</name>
    <dbReference type="NCBI Taxonomy" id="2587417"/>
    <lineage>
        <taxon>Eukaryota</taxon>
        <taxon>Fungi</taxon>
        <taxon>Dikarya</taxon>
        <taxon>Ascomycota</taxon>
        <taxon>Pezizomycotina</taxon>
        <taxon>Sordariomycetes</taxon>
        <taxon>Sordariomycetidae</taxon>
        <taxon>Sordariales</taxon>
        <taxon>Podosporaceae</taxon>
        <taxon>Triangularia</taxon>
    </lineage>
</organism>
<evidence type="ECO:0000256" key="7">
    <source>
        <dbReference type="RuleBase" id="RU003953"/>
    </source>
</evidence>
<name>A0AAN6WCR1_9PEZI</name>
<dbReference type="GO" id="GO:0000166">
    <property type="term" value="F:nucleotide binding"/>
    <property type="evidence" value="ECO:0007669"/>
    <property type="project" value="UniProtKB-KW"/>
</dbReference>
<comment type="similarity">
    <text evidence="1 7">Belongs to the tRNA nucleotidyltransferase/poly(A) polymerase family.</text>
</comment>
<feature type="domain" description="tRNA nucleotidyltransferase/poly(A) polymerase RNA and SrmB- binding" evidence="10">
    <location>
        <begin position="213"/>
        <end position="276"/>
    </location>
</feature>
<feature type="repeat" description="HEAT" evidence="6">
    <location>
        <begin position="725"/>
        <end position="763"/>
    </location>
</feature>
<keyword evidence="12" id="KW-1185">Reference proteome</keyword>
<evidence type="ECO:0000313" key="11">
    <source>
        <dbReference type="EMBL" id="KAK4179218.1"/>
    </source>
</evidence>
<evidence type="ECO:0000256" key="8">
    <source>
        <dbReference type="SAM" id="MobiDB-lite"/>
    </source>
</evidence>
<gene>
    <name evidence="11" type="ORF">QBC36DRAFT_343944</name>
</gene>
<evidence type="ECO:0000256" key="6">
    <source>
        <dbReference type="PROSITE-ProRule" id="PRU00103"/>
    </source>
</evidence>
<dbReference type="InterPro" id="IPR018870">
    <property type="entry name" value="Tti2"/>
</dbReference>
<dbReference type="FunFam" id="3.30.460.10:FF:000019">
    <property type="entry name" value="tRNA nucleotidyltransferase cca2"/>
    <property type="match status" value="1"/>
</dbReference>
<dbReference type="SUPFAM" id="SSF81891">
    <property type="entry name" value="Poly A polymerase C-terminal region-like"/>
    <property type="match status" value="1"/>
</dbReference>
<evidence type="ECO:0000256" key="4">
    <source>
        <dbReference type="ARBA" id="ARBA00022884"/>
    </source>
</evidence>
<protein>
    <submittedName>
        <fullName evidence="11">Mitochondrial CCA tRNA nucleotidyltransferase</fullName>
    </submittedName>
</protein>
<reference evidence="11" key="2">
    <citation type="submission" date="2023-05" db="EMBL/GenBank/DDBJ databases">
        <authorList>
            <consortium name="Lawrence Berkeley National Laboratory"/>
            <person name="Steindorff A."/>
            <person name="Hensen N."/>
            <person name="Bonometti L."/>
            <person name="Westerberg I."/>
            <person name="Brannstrom I.O."/>
            <person name="Guillou S."/>
            <person name="Cros-Aarteil S."/>
            <person name="Calhoun S."/>
            <person name="Haridas S."/>
            <person name="Kuo A."/>
            <person name="Mondo S."/>
            <person name="Pangilinan J."/>
            <person name="Riley R."/>
            <person name="Labutti K."/>
            <person name="Andreopoulos B."/>
            <person name="Lipzen A."/>
            <person name="Chen C."/>
            <person name="Yanf M."/>
            <person name="Daum C."/>
            <person name="Ng V."/>
            <person name="Clum A."/>
            <person name="Ohm R."/>
            <person name="Martin F."/>
            <person name="Silar P."/>
            <person name="Natvig D."/>
            <person name="Lalanne C."/>
            <person name="Gautier V."/>
            <person name="Ament-Velasquez S.L."/>
            <person name="Kruys A."/>
            <person name="Hutchinson M.I."/>
            <person name="Powell A.J."/>
            <person name="Barry K."/>
            <person name="Miller A.N."/>
            <person name="Grigoriev I.V."/>
            <person name="Debuchy R."/>
            <person name="Gladieux P."/>
            <person name="Thoren M.H."/>
            <person name="Johannesson H."/>
        </authorList>
    </citation>
    <scope>NUCLEOTIDE SEQUENCE</scope>
    <source>
        <strain evidence="11">CBS 892.96</strain>
    </source>
</reference>
<evidence type="ECO:0000256" key="1">
    <source>
        <dbReference type="ARBA" id="ARBA00007265"/>
    </source>
</evidence>
<dbReference type="SUPFAM" id="SSF81301">
    <property type="entry name" value="Nucleotidyltransferase"/>
    <property type="match status" value="1"/>
</dbReference>
<dbReference type="InterPro" id="IPR016024">
    <property type="entry name" value="ARM-type_fold"/>
</dbReference>
<dbReference type="CDD" id="cd05398">
    <property type="entry name" value="NT_ClassII-CCAase"/>
    <property type="match status" value="1"/>
</dbReference>
<dbReference type="SUPFAM" id="SSF48371">
    <property type="entry name" value="ARM repeat"/>
    <property type="match status" value="1"/>
</dbReference>
<accession>A0AAN6WCR1</accession>
<dbReference type="PANTHER" id="PTHR13734">
    <property type="entry name" value="TRNA-NUCLEOTIDYLTRANSFERASE"/>
    <property type="match status" value="1"/>
</dbReference>
<evidence type="ECO:0000256" key="2">
    <source>
        <dbReference type="ARBA" id="ARBA00022679"/>
    </source>
</evidence>
<dbReference type="GO" id="GO:0110078">
    <property type="term" value="C:TTT Hsp90 cochaperone complex"/>
    <property type="evidence" value="ECO:0007669"/>
    <property type="project" value="InterPro"/>
</dbReference>
<keyword evidence="3" id="KW-0547">Nucleotide-binding</keyword>
<dbReference type="PROSITE" id="PS50077">
    <property type="entry name" value="HEAT_REPEAT"/>
    <property type="match status" value="1"/>
</dbReference>
<dbReference type="EMBL" id="MU866121">
    <property type="protein sequence ID" value="KAK4179218.1"/>
    <property type="molecule type" value="Genomic_DNA"/>
</dbReference>
<feature type="compositionally biased region" description="Basic and acidic residues" evidence="8">
    <location>
        <begin position="672"/>
        <end position="685"/>
    </location>
</feature>
<keyword evidence="2 7" id="KW-0808">Transferase</keyword>
<dbReference type="GO" id="GO:0052927">
    <property type="term" value="F:CC tRNA cytidylyltransferase activity"/>
    <property type="evidence" value="ECO:0007669"/>
    <property type="project" value="TreeGrafter"/>
</dbReference>
<dbReference type="InterPro" id="IPR032828">
    <property type="entry name" value="PolyA_RNA-bd"/>
</dbReference>
<dbReference type="InterPro" id="IPR021133">
    <property type="entry name" value="HEAT_type_2"/>
</dbReference>
<dbReference type="InterPro" id="IPR011989">
    <property type="entry name" value="ARM-like"/>
</dbReference>
<evidence type="ECO:0000256" key="3">
    <source>
        <dbReference type="ARBA" id="ARBA00022741"/>
    </source>
</evidence>
<evidence type="ECO:0000259" key="9">
    <source>
        <dbReference type="Pfam" id="PF01743"/>
    </source>
</evidence>
<dbReference type="Proteomes" id="UP001302321">
    <property type="component" value="Unassembled WGS sequence"/>
</dbReference>
<evidence type="ECO:0000259" key="10">
    <source>
        <dbReference type="Pfam" id="PF12627"/>
    </source>
</evidence>
<keyword evidence="4 7" id="KW-0694">RNA-binding</keyword>
<dbReference type="Pfam" id="PF01743">
    <property type="entry name" value="PolyA_pol"/>
    <property type="match status" value="1"/>
</dbReference>
<dbReference type="PANTHER" id="PTHR13734:SF5">
    <property type="entry name" value="CCA TRNA NUCLEOTIDYLTRANSFERASE, MITOCHONDRIAL"/>
    <property type="match status" value="1"/>
</dbReference>
<dbReference type="GO" id="GO:0003723">
    <property type="term" value="F:RNA binding"/>
    <property type="evidence" value="ECO:0007669"/>
    <property type="project" value="UniProtKB-KW"/>
</dbReference>
<dbReference type="Gene3D" id="3.30.460.10">
    <property type="entry name" value="Beta Polymerase, domain 2"/>
    <property type="match status" value="1"/>
</dbReference>
<evidence type="ECO:0000313" key="12">
    <source>
        <dbReference type="Proteomes" id="UP001302321"/>
    </source>
</evidence>
<dbReference type="AlphaFoldDB" id="A0AAN6WCR1"/>
<feature type="region of interest" description="Disordered" evidence="8">
    <location>
        <begin position="666"/>
        <end position="688"/>
    </location>
</feature>
<proteinExistence type="inferred from homology"/>
<comment type="similarity">
    <text evidence="5">Belongs to the TTI2 family.</text>
</comment>
<dbReference type="Pfam" id="PF10521">
    <property type="entry name" value="Tti2"/>
    <property type="match status" value="1"/>
</dbReference>
<dbReference type="Gene3D" id="1.25.10.10">
    <property type="entry name" value="Leucine-rich Repeat Variant"/>
    <property type="match status" value="1"/>
</dbReference>
<dbReference type="InterPro" id="IPR043519">
    <property type="entry name" value="NT_sf"/>
</dbReference>
<comment type="caution">
    <text evidence="11">The sequence shown here is derived from an EMBL/GenBank/DDBJ whole genome shotgun (WGS) entry which is preliminary data.</text>
</comment>
<dbReference type="GO" id="GO:0005739">
    <property type="term" value="C:mitochondrion"/>
    <property type="evidence" value="ECO:0007669"/>
    <property type="project" value="UniProtKB-ARBA"/>
</dbReference>
<dbReference type="Pfam" id="PF12627">
    <property type="entry name" value="PolyA_pol_RNAbd"/>
    <property type="match status" value="1"/>
</dbReference>
<feature type="domain" description="Poly A polymerase head" evidence="9">
    <location>
        <begin position="41"/>
        <end position="186"/>
    </location>
</feature>
<reference evidence="11" key="1">
    <citation type="journal article" date="2023" name="Mol. Phylogenet. Evol.">
        <title>Genome-scale phylogeny and comparative genomics of the fungal order Sordariales.</title>
        <authorList>
            <person name="Hensen N."/>
            <person name="Bonometti L."/>
            <person name="Westerberg I."/>
            <person name="Brannstrom I.O."/>
            <person name="Guillou S."/>
            <person name="Cros-Aarteil S."/>
            <person name="Calhoun S."/>
            <person name="Haridas S."/>
            <person name="Kuo A."/>
            <person name="Mondo S."/>
            <person name="Pangilinan J."/>
            <person name="Riley R."/>
            <person name="LaButti K."/>
            <person name="Andreopoulos B."/>
            <person name="Lipzen A."/>
            <person name="Chen C."/>
            <person name="Yan M."/>
            <person name="Daum C."/>
            <person name="Ng V."/>
            <person name="Clum A."/>
            <person name="Steindorff A."/>
            <person name="Ohm R.A."/>
            <person name="Martin F."/>
            <person name="Silar P."/>
            <person name="Natvig D.O."/>
            <person name="Lalanne C."/>
            <person name="Gautier V."/>
            <person name="Ament-Velasquez S.L."/>
            <person name="Kruys A."/>
            <person name="Hutchinson M.I."/>
            <person name="Powell A.J."/>
            <person name="Barry K."/>
            <person name="Miller A.N."/>
            <person name="Grigoriev I.V."/>
            <person name="Debuchy R."/>
            <person name="Gladieux P."/>
            <person name="Hiltunen Thoren M."/>
            <person name="Johannesson H."/>
        </authorList>
    </citation>
    <scope>NUCLEOTIDE SEQUENCE</scope>
    <source>
        <strain evidence="11">CBS 892.96</strain>
    </source>
</reference>
<dbReference type="InterPro" id="IPR002646">
    <property type="entry name" value="PolA_pol_head_dom"/>
</dbReference>
<dbReference type="GO" id="GO:0052929">
    <property type="term" value="F:ATP:3'-cytidine-cytidine-tRNA adenylyltransferase activity"/>
    <property type="evidence" value="ECO:0007669"/>
    <property type="project" value="TreeGrafter"/>
</dbReference>
<dbReference type="Gene3D" id="1.10.3090.10">
    <property type="entry name" value="cca-adding enzyme, domain 2"/>
    <property type="match status" value="1"/>
</dbReference>
<sequence length="987" mass="109882">MVSTISLTPQERQLKNLLLDVAHFIDSSNSDNSKNEPVVLRWAGGWVRDKLLGIESHDIDTAINNLTGEAFVGKLREYVDIPGNKQLHKLQGSDIGRLHTVARNPDKSKHLATSTIKLCGLDVDFVNLRKETYTEDSRNPQVEFGTAEEDARRRDATVNALFYNLVTGEVEDFVGGLPDLEAGIIRTPMEPLQTFMDDPLRVLRLVRFASRLGFRIDKAVEEVMADENVLRNLKVKISRERIGVELEKMLKGKHPVESLRLINRLGLYHAVFTVPERTDMPKPDISKWDRAYECLFFLESNNTPGSIWQLLVSTEEARYFAWSLATLTPWEQLPDDPPLKSGKAALPLATQAAREGFKAPNKLSDVVTTAHRHRPAILELKAIVDEKKDEMKDRAKFGMAIREWDARAVGSWRLQLLFSILVDIAERTSTQEEVLLGWQNFLDHLVELDIMNAASLRPLIDGKYLSKELGVKPGRWLGAALEVVLEFQLRHPEAEDPAGAVEEDIKRVQKALLVTLTCLQHPDKIQENASDQDTARKLAKVVSTAIAPVLPVLKEDTDLPASFNDNLSNTSKVLNNHCKAASTVGLQCLEAIENVFNPPTLDNDTLLTLIAYSHPYQNWSDNPSKTSKLAGSILKTYPFPNKIEFITSIILQSYLRPLFSKSKPSTITSSGRKAEYQTDSSREGIPDDTAATKPWKFTDLRPIPVFSWAVTEADNTLISTHWPSYIPVLLTLADDSTTSIRRTGLNILTDFLTKIPAKTLQDTGLGQVFADAVFPTLSYLPSLTPEDESLQLLEPAYEVLMVLGGKQPATGKVGNGSPRNDMLDRLIREGVFTGYFHVKNHVRIVELLCRKTVGVLEAMGVHAVKHLKDLIPMISAILTDPFASAAPQTLLSAIKALQAILRNCWPRLLPGSVWQDEIINALVTCWLNLDEPTNNTSNNLEEIRKELITSFQALSAIAKTAGIHLSARVEPLVTKKASLATLFSVSC</sequence>